<dbReference type="OrthoDB" id="963535at2"/>
<dbReference type="RefSeq" id="WP_135280974.1">
    <property type="nucleotide sequence ID" value="NZ_SRIO01000003.1"/>
</dbReference>
<organism evidence="2 3">
    <name type="scientific">Candidatus Macondimonas diazotrophica</name>
    <dbReference type="NCBI Taxonomy" id="2305248"/>
    <lineage>
        <taxon>Bacteria</taxon>
        <taxon>Pseudomonadati</taxon>
        <taxon>Pseudomonadota</taxon>
        <taxon>Gammaproteobacteria</taxon>
        <taxon>Chromatiales</taxon>
        <taxon>Ectothiorhodospiraceae</taxon>
        <taxon>Candidatus Macondimonas</taxon>
    </lineage>
</organism>
<evidence type="ECO:0000313" key="2">
    <source>
        <dbReference type="EMBL" id="TFZ83557.1"/>
    </source>
</evidence>
<dbReference type="AlphaFoldDB" id="A0A4Z0FC91"/>
<dbReference type="Proteomes" id="UP000297890">
    <property type="component" value="Unassembled WGS sequence"/>
</dbReference>
<keyword evidence="3" id="KW-1185">Reference proteome</keyword>
<keyword evidence="1" id="KW-1133">Transmembrane helix</keyword>
<keyword evidence="1" id="KW-0472">Membrane</keyword>
<gene>
    <name evidence="2" type="ORF">E4680_03405</name>
</gene>
<feature type="transmembrane region" description="Helical" evidence="1">
    <location>
        <begin position="80"/>
        <end position="98"/>
    </location>
</feature>
<reference evidence="2 3" key="1">
    <citation type="journal article" date="2019" name="ISME J.">
        <title>Candidatus Macondimonas diazotrophica, a novel gammaproteobacterial genus dominating crude-oil-contaminated coastal sediments.</title>
        <authorList>
            <person name="Karthikeyan S."/>
            <person name="Konstantinidis K."/>
        </authorList>
    </citation>
    <scope>NUCLEOTIDE SEQUENCE [LARGE SCALE GENOMIC DNA]</scope>
    <source>
        <strain evidence="2 3">KTK01</strain>
    </source>
</reference>
<keyword evidence="1" id="KW-0812">Transmembrane</keyword>
<protein>
    <recommendedName>
        <fullName evidence="4">MFS transporter</fullName>
    </recommendedName>
</protein>
<name>A0A4Z0FC91_9GAMM</name>
<evidence type="ECO:0008006" key="4">
    <source>
        <dbReference type="Google" id="ProtNLM"/>
    </source>
</evidence>
<dbReference type="EMBL" id="SRIO01000003">
    <property type="protein sequence ID" value="TFZ83557.1"/>
    <property type="molecule type" value="Genomic_DNA"/>
</dbReference>
<comment type="caution">
    <text evidence="2">The sequence shown here is derived from an EMBL/GenBank/DDBJ whole genome shotgun (WGS) entry which is preliminary data.</text>
</comment>
<evidence type="ECO:0000256" key="1">
    <source>
        <dbReference type="SAM" id="Phobius"/>
    </source>
</evidence>
<accession>A0A4Z0FC91</accession>
<evidence type="ECO:0000313" key="3">
    <source>
        <dbReference type="Proteomes" id="UP000297890"/>
    </source>
</evidence>
<proteinExistence type="predicted"/>
<sequence>MAWSLLLIRFLAGIFLANGIPHFVHGVSGKPFPSPFAQPPGVGNSSPVVNVLWGSANFVGGCLLLGAMSPYQPGYNGETAALALGALTLALGLAWHFGRVQAARGET</sequence>